<dbReference type="GO" id="GO:0046872">
    <property type="term" value="F:metal ion binding"/>
    <property type="evidence" value="ECO:0007669"/>
    <property type="project" value="UniProtKB-KW"/>
</dbReference>
<dbReference type="InterPro" id="IPR016965">
    <property type="entry name" value="Pase_PHOSPHO-typ"/>
</dbReference>
<name>A0A183IBR2_9BILA</name>
<evidence type="ECO:0000256" key="6">
    <source>
        <dbReference type="PIRSR" id="PIRSR031051-1"/>
    </source>
</evidence>
<feature type="binding site" evidence="8">
    <location>
        <position position="12"/>
    </location>
    <ligand>
        <name>Mg(2+)</name>
        <dbReference type="ChEBI" id="CHEBI:18420"/>
    </ligand>
</feature>
<evidence type="ECO:0000256" key="5">
    <source>
        <dbReference type="ARBA" id="ARBA00022842"/>
    </source>
</evidence>
<organism evidence="11">
    <name type="scientific">Soboliphyme baturini</name>
    <dbReference type="NCBI Taxonomy" id="241478"/>
    <lineage>
        <taxon>Eukaryota</taxon>
        <taxon>Metazoa</taxon>
        <taxon>Ecdysozoa</taxon>
        <taxon>Nematoda</taxon>
        <taxon>Enoplea</taxon>
        <taxon>Dorylaimia</taxon>
        <taxon>Dioctophymatida</taxon>
        <taxon>Dioctophymatoidea</taxon>
        <taxon>Soboliphymatidae</taxon>
        <taxon>Soboliphyme</taxon>
    </lineage>
</organism>
<dbReference type="InterPro" id="IPR006384">
    <property type="entry name" value="HAD_hydro_PyrdxlP_Pase-like"/>
</dbReference>
<keyword evidence="5 8" id="KW-0460">Magnesium</keyword>
<evidence type="ECO:0000256" key="3">
    <source>
        <dbReference type="ARBA" id="ARBA00022723"/>
    </source>
</evidence>
<proteinExistence type="inferred from homology"/>
<feature type="binding site" evidence="8">
    <location>
        <position position="10"/>
    </location>
    <ligand>
        <name>Mg(2+)</name>
        <dbReference type="ChEBI" id="CHEBI:18420"/>
    </ligand>
</feature>
<feature type="binding site" evidence="7">
    <location>
        <position position="100"/>
    </location>
    <ligand>
        <name>substrate</name>
    </ligand>
</feature>
<dbReference type="NCBIfam" id="TIGR01489">
    <property type="entry name" value="DKMTPPase-SF"/>
    <property type="match status" value="1"/>
</dbReference>
<evidence type="ECO:0000313" key="11">
    <source>
        <dbReference type="WBParaSite" id="SBAD_0000108801-mRNA-1"/>
    </source>
</evidence>
<dbReference type="OrthoDB" id="10267182at2759"/>
<dbReference type="GO" id="GO:0016791">
    <property type="term" value="F:phosphatase activity"/>
    <property type="evidence" value="ECO:0007669"/>
    <property type="project" value="InterPro"/>
</dbReference>
<dbReference type="WBParaSite" id="SBAD_0000108801-mRNA-1">
    <property type="protein sequence ID" value="SBAD_0000108801-mRNA-1"/>
    <property type="gene ID" value="SBAD_0000108801"/>
</dbReference>
<feature type="active site" description="Nucleophile" evidence="6">
    <location>
        <position position="10"/>
    </location>
</feature>
<dbReference type="InterPro" id="IPR023214">
    <property type="entry name" value="HAD_sf"/>
</dbReference>
<dbReference type="Pfam" id="PF06888">
    <property type="entry name" value="Put_Phosphatase"/>
    <property type="match status" value="1"/>
</dbReference>
<comment type="similarity">
    <text evidence="2">Belongs to the HAD-like hydrolase superfamily. PHOSPHO family.</text>
</comment>
<evidence type="ECO:0000256" key="7">
    <source>
        <dbReference type="PIRSR" id="PIRSR031051-2"/>
    </source>
</evidence>
<keyword evidence="10" id="KW-1185">Reference proteome</keyword>
<dbReference type="Proteomes" id="UP000270296">
    <property type="component" value="Unassembled WGS sequence"/>
</dbReference>
<dbReference type="PANTHER" id="PTHR20889:SF12">
    <property type="entry name" value="LP01149P"/>
    <property type="match status" value="1"/>
</dbReference>
<dbReference type="Gene3D" id="3.40.50.1000">
    <property type="entry name" value="HAD superfamily/HAD-like"/>
    <property type="match status" value="1"/>
</dbReference>
<evidence type="ECO:0000313" key="10">
    <source>
        <dbReference type="Proteomes" id="UP000270296"/>
    </source>
</evidence>
<dbReference type="PANTHER" id="PTHR20889">
    <property type="entry name" value="PHOSPHATASE, ORPHAN 1, 2"/>
    <property type="match status" value="1"/>
</dbReference>
<sequence length="246" mass="28065">MCRKLLVALDFDHTVIDSNSDVEVQRLARGGEIPTEVRKLYSTHCWTNFMQKVFETLHCQGISVDQYKQCLQSQKFVPGMKELLVDVGQKNNIQMIIISDSNSLFIDYILKFHSINETVSEVFSNPAYFDASGCLRIRYYHLQNDCPYSSMNLCKGQVLTEYLNSKRDDGLVFDSVIYVGDGMHDLCPALRLRASDHVFVRKGYGLEKLISAPDRTFSLTASVHIWKTGLEILSFIRSLSDLKETV</sequence>
<feature type="binding site" evidence="7">
    <location>
        <position position="21"/>
    </location>
    <ligand>
        <name>substrate</name>
    </ligand>
</feature>
<evidence type="ECO:0000256" key="8">
    <source>
        <dbReference type="PIRSR" id="PIRSR031051-3"/>
    </source>
</evidence>
<gene>
    <name evidence="9" type="ORF">SBAD_LOCUS1056</name>
</gene>
<accession>A0A183IBR2</accession>
<dbReference type="SUPFAM" id="SSF56784">
    <property type="entry name" value="HAD-like"/>
    <property type="match status" value="1"/>
</dbReference>
<feature type="binding site" evidence="8">
    <location>
        <position position="181"/>
    </location>
    <ligand>
        <name>Mg(2+)</name>
        <dbReference type="ChEBI" id="CHEBI:18420"/>
    </ligand>
</feature>
<reference evidence="9 10" key="2">
    <citation type="submission" date="2018-11" db="EMBL/GenBank/DDBJ databases">
        <authorList>
            <consortium name="Pathogen Informatics"/>
        </authorList>
    </citation>
    <scope>NUCLEOTIDE SEQUENCE [LARGE SCALE GENOMIC DNA]</scope>
</reference>
<dbReference type="PIRSF" id="PIRSF031051">
    <property type="entry name" value="PyrdxlP_Pase_PHOSPHO2"/>
    <property type="match status" value="1"/>
</dbReference>
<keyword evidence="4" id="KW-0378">Hydrolase</keyword>
<keyword evidence="3 8" id="KW-0479">Metal-binding</keyword>
<evidence type="ECO:0000313" key="9">
    <source>
        <dbReference type="EMBL" id="VDO93049.1"/>
    </source>
</evidence>
<dbReference type="EMBL" id="UZAM01006695">
    <property type="protein sequence ID" value="VDO93049.1"/>
    <property type="molecule type" value="Genomic_DNA"/>
</dbReference>
<evidence type="ECO:0000256" key="2">
    <source>
        <dbReference type="ARBA" id="ARBA00008541"/>
    </source>
</evidence>
<dbReference type="AlphaFoldDB" id="A0A183IBR2"/>
<feature type="active site" description="Proton donor" evidence="6">
    <location>
        <position position="12"/>
    </location>
</feature>
<evidence type="ECO:0000256" key="1">
    <source>
        <dbReference type="ARBA" id="ARBA00001946"/>
    </source>
</evidence>
<protein>
    <submittedName>
        <fullName evidence="11">Pyridoxal phosphate phosphatase PHOSPHO2</fullName>
    </submittedName>
</protein>
<reference evidence="11" key="1">
    <citation type="submission" date="2016-06" db="UniProtKB">
        <authorList>
            <consortium name="WormBaseParasite"/>
        </authorList>
    </citation>
    <scope>IDENTIFICATION</scope>
</reference>
<dbReference type="InterPro" id="IPR036412">
    <property type="entry name" value="HAD-like_sf"/>
</dbReference>
<dbReference type="NCBIfam" id="TIGR01488">
    <property type="entry name" value="HAD-SF-IB"/>
    <property type="match status" value="1"/>
</dbReference>
<comment type="cofactor">
    <cofactor evidence="1 8">
        <name>Mg(2+)</name>
        <dbReference type="ChEBI" id="CHEBI:18420"/>
    </cofactor>
</comment>
<evidence type="ECO:0000256" key="4">
    <source>
        <dbReference type="ARBA" id="ARBA00022801"/>
    </source>
</evidence>